<dbReference type="OrthoDB" id="786292at2759"/>
<protein>
    <recommendedName>
        <fullName evidence="3">Reverse transcriptase domain-containing protein</fullName>
    </recommendedName>
</protein>
<keyword evidence="2" id="KW-1185">Reference proteome</keyword>
<dbReference type="EMBL" id="JAGYWB010000002">
    <property type="protein sequence ID" value="KAI0529127.1"/>
    <property type="molecule type" value="Genomic_DNA"/>
</dbReference>
<evidence type="ECO:0000313" key="1">
    <source>
        <dbReference type="EMBL" id="KAI0529127.1"/>
    </source>
</evidence>
<evidence type="ECO:0008006" key="3">
    <source>
        <dbReference type="Google" id="ProtNLM"/>
    </source>
</evidence>
<sequence length="231" mass="26890">MARLNDLWKQRAKVKWWVDGDNNTKFFHSYASSRRNSNSILEIEDGNWNLVEEQKQIEGILSQFFTKKWKYRKSISHGWPQPQATLSLDDRKMIKNEFSMSKIEHAIEHTKGNIAPGLDGISYSFIKGYWSIIKTDFLNAIMYFLQHGEMNKNWKDTLIVLIPKVSNPLVPANYRPISLCNAVYKLAAKVIINWLIMVIPKLVSMEQAAFIKGRSLSEHMLVGQEIFHKFK</sequence>
<proteinExistence type="predicted"/>
<evidence type="ECO:0000313" key="2">
    <source>
        <dbReference type="Proteomes" id="UP000829196"/>
    </source>
</evidence>
<name>A0A8T3C816_DENNO</name>
<comment type="caution">
    <text evidence="1">The sequence shown here is derived from an EMBL/GenBank/DDBJ whole genome shotgun (WGS) entry which is preliminary data.</text>
</comment>
<organism evidence="1 2">
    <name type="scientific">Dendrobium nobile</name>
    <name type="common">Orchid</name>
    <dbReference type="NCBI Taxonomy" id="94219"/>
    <lineage>
        <taxon>Eukaryota</taxon>
        <taxon>Viridiplantae</taxon>
        <taxon>Streptophyta</taxon>
        <taxon>Embryophyta</taxon>
        <taxon>Tracheophyta</taxon>
        <taxon>Spermatophyta</taxon>
        <taxon>Magnoliopsida</taxon>
        <taxon>Liliopsida</taxon>
        <taxon>Asparagales</taxon>
        <taxon>Orchidaceae</taxon>
        <taxon>Epidendroideae</taxon>
        <taxon>Malaxideae</taxon>
        <taxon>Dendrobiinae</taxon>
        <taxon>Dendrobium</taxon>
    </lineage>
</organism>
<dbReference type="PANTHER" id="PTHR19446">
    <property type="entry name" value="REVERSE TRANSCRIPTASES"/>
    <property type="match status" value="1"/>
</dbReference>
<gene>
    <name evidence="1" type="ORF">KFK09_001674</name>
</gene>
<dbReference type="Proteomes" id="UP000829196">
    <property type="component" value="Unassembled WGS sequence"/>
</dbReference>
<reference evidence="1" key="1">
    <citation type="journal article" date="2022" name="Front. Genet.">
        <title>Chromosome-Scale Assembly of the Dendrobium nobile Genome Provides Insights Into the Molecular Mechanism of the Biosynthesis of the Medicinal Active Ingredient of Dendrobium.</title>
        <authorList>
            <person name="Xu Q."/>
            <person name="Niu S.-C."/>
            <person name="Li K.-L."/>
            <person name="Zheng P.-J."/>
            <person name="Zhang X.-J."/>
            <person name="Jia Y."/>
            <person name="Liu Y."/>
            <person name="Niu Y.-X."/>
            <person name="Yu L.-H."/>
            <person name="Chen D.-F."/>
            <person name="Zhang G.-Q."/>
        </authorList>
    </citation>
    <scope>NUCLEOTIDE SEQUENCE</scope>
    <source>
        <tissue evidence="1">Leaf</tissue>
    </source>
</reference>
<dbReference type="SMR" id="A0A8T3C816"/>
<accession>A0A8T3C816</accession>
<dbReference type="AlphaFoldDB" id="A0A8T3C816"/>